<organism evidence="1">
    <name type="scientific">Anguilla anguilla</name>
    <name type="common">European freshwater eel</name>
    <name type="synonym">Muraena anguilla</name>
    <dbReference type="NCBI Taxonomy" id="7936"/>
    <lineage>
        <taxon>Eukaryota</taxon>
        <taxon>Metazoa</taxon>
        <taxon>Chordata</taxon>
        <taxon>Craniata</taxon>
        <taxon>Vertebrata</taxon>
        <taxon>Euteleostomi</taxon>
        <taxon>Actinopterygii</taxon>
        <taxon>Neopterygii</taxon>
        <taxon>Teleostei</taxon>
        <taxon>Anguilliformes</taxon>
        <taxon>Anguillidae</taxon>
        <taxon>Anguilla</taxon>
    </lineage>
</organism>
<dbReference type="EMBL" id="GBXM01102076">
    <property type="protein sequence ID" value="JAH06501.1"/>
    <property type="molecule type" value="Transcribed_RNA"/>
</dbReference>
<reference evidence="1" key="1">
    <citation type="submission" date="2014-11" db="EMBL/GenBank/DDBJ databases">
        <authorList>
            <person name="Amaro Gonzalez C."/>
        </authorList>
    </citation>
    <scope>NUCLEOTIDE SEQUENCE</scope>
</reference>
<accession>A0A0E9PPE4</accession>
<dbReference type="AlphaFoldDB" id="A0A0E9PPE4"/>
<name>A0A0E9PPE4_ANGAN</name>
<reference evidence="1" key="2">
    <citation type="journal article" date="2015" name="Fish Shellfish Immunol.">
        <title>Early steps in the European eel (Anguilla anguilla)-Vibrio vulnificus interaction in the gills: Role of the RtxA13 toxin.</title>
        <authorList>
            <person name="Callol A."/>
            <person name="Pajuelo D."/>
            <person name="Ebbesson L."/>
            <person name="Teles M."/>
            <person name="MacKenzie S."/>
            <person name="Amaro C."/>
        </authorList>
    </citation>
    <scope>NUCLEOTIDE SEQUENCE</scope>
</reference>
<evidence type="ECO:0000313" key="1">
    <source>
        <dbReference type="EMBL" id="JAH06501.1"/>
    </source>
</evidence>
<proteinExistence type="predicted"/>
<sequence length="47" mass="5303">MCVLWTCFSHSTSKGQNVTEWKMAIVWMVNGGVDRKASSDVLSQRLD</sequence>
<protein>
    <submittedName>
        <fullName evidence="1">Uncharacterized protein</fullName>
    </submittedName>
</protein>